<evidence type="ECO:0000259" key="7">
    <source>
        <dbReference type="Pfam" id="PF01343"/>
    </source>
</evidence>
<evidence type="ECO:0000256" key="1">
    <source>
        <dbReference type="ARBA" id="ARBA00008683"/>
    </source>
</evidence>
<keyword evidence="3" id="KW-0378">Hydrolase</keyword>
<evidence type="ECO:0000256" key="2">
    <source>
        <dbReference type="ARBA" id="ARBA00022670"/>
    </source>
</evidence>
<protein>
    <recommendedName>
        <fullName evidence="7">Peptidase S49 domain-containing protein</fullName>
    </recommendedName>
</protein>
<keyword evidence="5" id="KW-0175">Coiled coil</keyword>
<evidence type="ECO:0000313" key="9">
    <source>
        <dbReference type="Proteomes" id="UP000467840"/>
    </source>
</evidence>
<comment type="caution">
    <text evidence="8">The sequence shown here is derived from an EMBL/GenBank/DDBJ whole genome shotgun (WGS) entry which is preliminary data.</text>
</comment>
<feature type="coiled-coil region" evidence="5">
    <location>
        <begin position="278"/>
        <end position="305"/>
    </location>
</feature>
<dbReference type="Pfam" id="PF01343">
    <property type="entry name" value="Peptidase_S49"/>
    <property type="match status" value="1"/>
</dbReference>
<evidence type="ECO:0000256" key="3">
    <source>
        <dbReference type="ARBA" id="ARBA00022801"/>
    </source>
</evidence>
<evidence type="ECO:0000256" key="5">
    <source>
        <dbReference type="SAM" id="Coils"/>
    </source>
</evidence>
<feature type="region of interest" description="Disordered" evidence="6">
    <location>
        <begin position="411"/>
        <end position="430"/>
    </location>
</feature>
<sequence length="430" mass="46646">MLTRLAESDSVKALVLRIDSPGGTVGDSEALYQQIREIALRKPVVAVLGNIAASGGYMAAIAADHVVARHGTITGSIGVISQYIGVAEVAGKLGIALKSIKTSPLKSNMSPLEELSPEGESVIQEVVDDFHVFFTGLVAERRGFTPDKISAVSDGRIYTGTQALQVGLIDAIGGEKEALEWLKTQRDVDVRVVKDVDYQRIDSGLPAFFSSAIHSGLTITKSLHVLVICNNLRLWVFVHRPMVVKSEDADYAGDLRRAFDELENSLARRLGTEGSADAAGSERRVSELAEEKQLLEEALLQREADTYRVACGASEEKRLGELASRLSKLVEAISGGGRGRASDTLLLLLAGLKLEDKVEELTRELNKATEELSEYKAMHSKEVRLRGSLEGLLRYSLSRTKELLAYVNDTHAKEPQDTESAEAESAARTC</sequence>
<dbReference type="InterPro" id="IPR004635">
    <property type="entry name" value="Pept_S49_SppA"/>
</dbReference>
<dbReference type="CDD" id="cd07023">
    <property type="entry name" value="S49_Sppa_N_C"/>
    <property type="match status" value="1"/>
</dbReference>
<comment type="similarity">
    <text evidence="1">Belongs to the peptidase S49 family.</text>
</comment>
<keyword evidence="9" id="KW-1185">Reference proteome</keyword>
<dbReference type="InterPro" id="IPR029045">
    <property type="entry name" value="ClpP/crotonase-like_dom_sf"/>
</dbReference>
<dbReference type="EMBL" id="JAAGAX010000511">
    <property type="protein sequence ID" value="KAF2282009.1"/>
    <property type="molecule type" value="Genomic_DNA"/>
</dbReference>
<dbReference type="InterPro" id="IPR036192">
    <property type="entry name" value="Cell_div_ZapA-like_sf"/>
</dbReference>
<dbReference type="Pfam" id="PF13747">
    <property type="entry name" value="DUF4164"/>
    <property type="match status" value="1"/>
</dbReference>
<evidence type="ECO:0000256" key="6">
    <source>
        <dbReference type="SAM" id="MobiDB-lite"/>
    </source>
</evidence>
<name>A0A6A6K3N3_HEVBR</name>
<dbReference type="InterPro" id="IPR002142">
    <property type="entry name" value="Peptidase_S49"/>
</dbReference>
<dbReference type="Gene3D" id="6.20.330.10">
    <property type="match status" value="1"/>
</dbReference>
<dbReference type="Proteomes" id="UP000467840">
    <property type="component" value="Unassembled WGS sequence"/>
</dbReference>
<accession>A0A6A6K3N3</accession>
<evidence type="ECO:0000313" key="8">
    <source>
        <dbReference type="EMBL" id="KAF2282009.1"/>
    </source>
</evidence>
<dbReference type="PANTHER" id="PTHR42987:SF6">
    <property type="entry name" value="PROTEINASE IV"/>
    <property type="match status" value="1"/>
</dbReference>
<dbReference type="AlphaFoldDB" id="A0A6A6K3N3"/>
<keyword evidence="4" id="KW-0720">Serine protease</keyword>
<dbReference type="NCBIfam" id="TIGR00706">
    <property type="entry name" value="SppA_dom"/>
    <property type="match status" value="1"/>
</dbReference>
<dbReference type="Gene3D" id="3.90.226.10">
    <property type="entry name" value="2-enoyl-CoA Hydratase, Chain A, domain 1"/>
    <property type="match status" value="1"/>
</dbReference>
<organism evidence="8 9">
    <name type="scientific">Hevea brasiliensis</name>
    <name type="common">Para rubber tree</name>
    <name type="synonym">Siphonia brasiliensis</name>
    <dbReference type="NCBI Taxonomy" id="3981"/>
    <lineage>
        <taxon>Eukaryota</taxon>
        <taxon>Viridiplantae</taxon>
        <taxon>Streptophyta</taxon>
        <taxon>Embryophyta</taxon>
        <taxon>Tracheophyta</taxon>
        <taxon>Spermatophyta</taxon>
        <taxon>Magnoliopsida</taxon>
        <taxon>eudicotyledons</taxon>
        <taxon>Gunneridae</taxon>
        <taxon>Pentapetalae</taxon>
        <taxon>rosids</taxon>
        <taxon>fabids</taxon>
        <taxon>Malpighiales</taxon>
        <taxon>Euphorbiaceae</taxon>
        <taxon>Crotonoideae</taxon>
        <taxon>Micrandreae</taxon>
        <taxon>Hevea</taxon>
    </lineage>
</organism>
<keyword evidence="2" id="KW-0645">Protease</keyword>
<dbReference type="GO" id="GO:0008236">
    <property type="term" value="F:serine-type peptidase activity"/>
    <property type="evidence" value="ECO:0007669"/>
    <property type="project" value="UniProtKB-KW"/>
</dbReference>
<dbReference type="SUPFAM" id="SSF52096">
    <property type="entry name" value="ClpP/crotonase"/>
    <property type="match status" value="1"/>
</dbReference>
<proteinExistence type="inferred from homology"/>
<dbReference type="InterPro" id="IPR025310">
    <property type="entry name" value="DUF4164"/>
</dbReference>
<dbReference type="PANTHER" id="PTHR42987">
    <property type="entry name" value="PEPTIDASE S49"/>
    <property type="match status" value="1"/>
</dbReference>
<dbReference type="GO" id="GO:0006508">
    <property type="term" value="P:proteolysis"/>
    <property type="evidence" value="ECO:0007669"/>
    <property type="project" value="UniProtKB-KW"/>
</dbReference>
<evidence type="ECO:0000256" key="4">
    <source>
        <dbReference type="ARBA" id="ARBA00022825"/>
    </source>
</evidence>
<gene>
    <name evidence="8" type="ORF">GH714_042833</name>
</gene>
<dbReference type="SUPFAM" id="SSF102829">
    <property type="entry name" value="Cell division protein ZapA-like"/>
    <property type="match status" value="1"/>
</dbReference>
<feature type="coiled-coil region" evidence="5">
    <location>
        <begin position="351"/>
        <end position="378"/>
    </location>
</feature>
<dbReference type="InterPro" id="IPR047272">
    <property type="entry name" value="S49_SppA_C"/>
</dbReference>
<reference evidence="8 9" key="1">
    <citation type="journal article" date="2020" name="Mol. Plant">
        <title>The Chromosome-Based Rubber Tree Genome Provides New Insights into Spurge Genome Evolution and Rubber Biosynthesis.</title>
        <authorList>
            <person name="Liu J."/>
            <person name="Shi C."/>
            <person name="Shi C.C."/>
            <person name="Li W."/>
            <person name="Zhang Q.J."/>
            <person name="Zhang Y."/>
            <person name="Li K."/>
            <person name="Lu H.F."/>
            <person name="Shi C."/>
            <person name="Zhu S.T."/>
            <person name="Xiao Z.Y."/>
            <person name="Nan H."/>
            <person name="Yue Y."/>
            <person name="Zhu X.G."/>
            <person name="Wu Y."/>
            <person name="Hong X.N."/>
            <person name="Fan G.Y."/>
            <person name="Tong Y."/>
            <person name="Zhang D."/>
            <person name="Mao C.L."/>
            <person name="Liu Y.L."/>
            <person name="Hao S.J."/>
            <person name="Liu W.Q."/>
            <person name="Lv M.Q."/>
            <person name="Zhang H.B."/>
            <person name="Liu Y."/>
            <person name="Hu-Tang G.R."/>
            <person name="Wang J.P."/>
            <person name="Wang J.H."/>
            <person name="Sun Y.H."/>
            <person name="Ni S.B."/>
            <person name="Chen W.B."/>
            <person name="Zhang X.C."/>
            <person name="Jiao Y.N."/>
            <person name="Eichler E.E."/>
            <person name="Li G.H."/>
            <person name="Liu X."/>
            <person name="Gao L.Z."/>
        </authorList>
    </citation>
    <scope>NUCLEOTIDE SEQUENCE [LARGE SCALE GENOMIC DNA]</scope>
    <source>
        <strain evidence="9">cv. GT1</strain>
        <tissue evidence="8">Leaf</tissue>
    </source>
</reference>
<feature type="domain" description="Peptidase S49" evidence="7">
    <location>
        <begin position="41"/>
        <end position="188"/>
    </location>
</feature>